<protein>
    <submittedName>
        <fullName evidence="1">DUF4184 family protein</fullName>
    </submittedName>
</protein>
<keyword evidence="2" id="KW-1185">Reference proteome</keyword>
<sequence>MPFTISHAAAVLPLVRRDGSGRGPFVPALLVAGSFAPDVTYFAASAVPGAMEFGAFTHSFPGVFTADVLIALALVALWRLVREPVLALVPGRVRGRVWAVARGRARGRWWPLWWYVSAALGALTHVVWDAFTHLDRWGMRVLPVLGEEIAGSPLYWYAQYGGSAIALAVIGWFVWRSVRGAGAAPGLAAATPGERWLACALIGGCACGCGAVRVVRWLSYVDEARLAWKPWEIVPTVCFGAGAGLVLGLILYAVVVRARRRPTPAEGSTGPGDRGVPERPAEPSRRTVH</sequence>
<organism evidence="1 2">
    <name type="scientific">Streptomyces citrinus</name>
    <dbReference type="NCBI Taxonomy" id="3118173"/>
    <lineage>
        <taxon>Bacteria</taxon>
        <taxon>Bacillati</taxon>
        <taxon>Actinomycetota</taxon>
        <taxon>Actinomycetes</taxon>
        <taxon>Kitasatosporales</taxon>
        <taxon>Streptomycetaceae</taxon>
        <taxon>Streptomyces</taxon>
    </lineage>
</organism>
<gene>
    <name evidence="1" type="ORF">V2W30_10130</name>
</gene>
<evidence type="ECO:0000313" key="1">
    <source>
        <dbReference type="EMBL" id="WWQ63658.1"/>
    </source>
</evidence>
<dbReference type="Proteomes" id="UP001432251">
    <property type="component" value="Chromosome"/>
</dbReference>
<reference evidence="1" key="1">
    <citation type="journal article" date="2025" name="Int. J. Syst. Evol. Microbiol.">
        <title>Streptomyces citrinus sp. nov., with yellow diffusible pigment.</title>
        <authorList>
            <person name="He Y."/>
            <person name="Yang E."/>
            <person name="Xu J."/>
            <person name="Sun Y."/>
            <person name="Sun L."/>
        </authorList>
    </citation>
    <scope>NUCLEOTIDE SEQUENCE</scope>
    <source>
        <strain evidence="1">Q6</strain>
    </source>
</reference>
<accession>A0ACD5ACQ8</accession>
<name>A0ACD5ACQ8_9ACTN</name>
<evidence type="ECO:0000313" key="2">
    <source>
        <dbReference type="Proteomes" id="UP001432251"/>
    </source>
</evidence>
<dbReference type="EMBL" id="CP146022">
    <property type="protein sequence ID" value="WWQ63658.1"/>
    <property type="molecule type" value="Genomic_DNA"/>
</dbReference>
<proteinExistence type="predicted"/>